<evidence type="ECO:0000313" key="7">
    <source>
        <dbReference type="EMBL" id="MBC3875838.1"/>
    </source>
</evidence>
<comment type="subcellular location">
    <subcellularLocation>
        <location evidence="1">Membrane</location>
        <topology evidence="1">Single-pass membrane protein</topology>
    </subcellularLocation>
</comment>
<name>A0ABR6YH57_9BURK</name>
<keyword evidence="3 6" id="KW-0812">Transmembrane</keyword>
<keyword evidence="5 6" id="KW-0472">Membrane</keyword>
<gene>
    <name evidence="7" type="ORF">H8K55_19775</name>
</gene>
<keyword evidence="8" id="KW-1185">Reference proteome</keyword>
<dbReference type="EMBL" id="JACOGA010000025">
    <property type="protein sequence ID" value="MBC3875838.1"/>
    <property type="molecule type" value="Genomic_DNA"/>
</dbReference>
<comment type="caution">
    <text evidence="7">The sequence shown here is derived from an EMBL/GenBank/DDBJ whole genome shotgun (WGS) entry which is preliminary data.</text>
</comment>
<keyword evidence="4 6" id="KW-1133">Transmembrane helix</keyword>
<dbReference type="Proteomes" id="UP000624279">
    <property type="component" value="Unassembled WGS sequence"/>
</dbReference>
<feature type="transmembrane region" description="Helical" evidence="6">
    <location>
        <begin position="6"/>
        <end position="29"/>
    </location>
</feature>
<protein>
    <submittedName>
        <fullName evidence="7">Prepilin-type N-terminal cleavage/methylation domain-containing protein</fullName>
    </submittedName>
</protein>
<dbReference type="Gene3D" id="3.30.700.10">
    <property type="entry name" value="Glycoprotein, Type 4 Pilin"/>
    <property type="match status" value="1"/>
</dbReference>
<proteinExistence type="predicted"/>
<dbReference type="SUPFAM" id="SSF54523">
    <property type="entry name" value="Pili subunits"/>
    <property type="match status" value="1"/>
</dbReference>
<accession>A0ABR6YH57</accession>
<sequence length="152" mass="15179">MNSQKQTGFTLIELIVVIVILGILAATALPKFADLGKDARIASINAAKGSLAATAAMAHGKYLVTSPVPTTVTFEGTTITFATTVLSGYPKADTSFASAAGLNASDYTLTATGTTLTVSPVSAPAAATCSVVYTEPASATGSPTITLTTTGC</sequence>
<dbReference type="NCBIfam" id="TIGR02532">
    <property type="entry name" value="IV_pilin_GFxxxE"/>
    <property type="match status" value="1"/>
</dbReference>
<evidence type="ECO:0000313" key="8">
    <source>
        <dbReference type="Proteomes" id="UP000624279"/>
    </source>
</evidence>
<dbReference type="InterPro" id="IPR012902">
    <property type="entry name" value="N_methyl_site"/>
</dbReference>
<evidence type="ECO:0000256" key="1">
    <source>
        <dbReference type="ARBA" id="ARBA00004167"/>
    </source>
</evidence>
<reference evidence="7 8" key="1">
    <citation type="submission" date="2020-08" db="EMBL/GenBank/DDBJ databases">
        <title>Novel species isolated from subtropical streams in China.</title>
        <authorList>
            <person name="Lu H."/>
        </authorList>
    </citation>
    <scope>NUCLEOTIDE SEQUENCE [LARGE SCALE GENOMIC DNA]</scope>
    <source>
        <strain evidence="7 8">LX15W</strain>
    </source>
</reference>
<evidence type="ECO:0000256" key="4">
    <source>
        <dbReference type="ARBA" id="ARBA00022989"/>
    </source>
</evidence>
<dbReference type="Pfam" id="PF07963">
    <property type="entry name" value="N_methyl"/>
    <property type="match status" value="1"/>
</dbReference>
<dbReference type="RefSeq" id="WP_186943798.1">
    <property type="nucleotide sequence ID" value="NZ_JACOGA010000025.1"/>
</dbReference>
<organism evidence="7 8">
    <name type="scientific">Undibacterium flavidum</name>
    <dbReference type="NCBI Taxonomy" id="2762297"/>
    <lineage>
        <taxon>Bacteria</taxon>
        <taxon>Pseudomonadati</taxon>
        <taxon>Pseudomonadota</taxon>
        <taxon>Betaproteobacteria</taxon>
        <taxon>Burkholderiales</taxon>
        <taxon>Oxalobacteraceae</taxon>
        <taxon>Undibacterium</taxon>
    </lineage>
</organism>
<dbReference type="InterPro" id="IPR045584">
    <property type="entry name" value="Pilin-like"/>
</dbReference>
<dbReference type="PROSITE" id="PS00409">
    <property type="entry name" value="PROKAR_NTER_METHYL"/>
    <property type="match status" value="1"/>
</dbReference>
<evidence type="ECO:0000256" key="3">
    <source>
        <dbReference type="ARBA" id="ARBA00022692"/>
    </source>
</evidence>
<keyword evidence="2" id="KW-0488">Methylation</keyword>
<evidence type="ECO:0000256" key="2">
    <source>
        <dbReference type="ARBA" id="ARBA00022481"/>
    </source>
</evidence>
<dbReference type="PANTHER" id="PTHR30093">
    <property type="entry name" value="GENERAL SECRETION PATHWAY PROTEIN G"/>
    <property type="match status" value="1"/>
</dbReference>
<dbReference type="PANTHER" id="PTHR30093:SF44">
    <property type="entry name" value="TYPE II SECRETION SYSTEM CORE PROTEIN G"/>
    <property type="match status" value="1"/>
</dbReference>
<evidence type="ECO:0000256" key="5">
    <source>
        <dbReference type="ARBA" id="ARBA00023136"/>
    </source>
</evidence>
<evidence type="ECO:0000256" key="6">
    <source>
        <dbReference type="SAM" id="Phobius"/>
    </source>
</evidence>